<name>A0AAU8DR72_9ACTN</name>
<dbReference type="PANTHER" id="PTHR43460">
    <property type="entry name" value="METHYLTRANSFERASE"/>
    <property type="match status" value="1"/>
</dbReference>
<dbReference type="InterPro" id="IPR052939">
    <property type="entry name" value="23S_rRNA_MeTrnsfrase_RlmA"/>
</dbReference>
<accession>A0AAU8DR72</accession>
<dbReference type="EMBL" id="CP159218">
    <property type="protein sequence ID" value="XCG64803.1"/>
    <property type="molecule type" value="Genomic_DNA"/>
</dbReference>
<dbReference type="InterPro" id="IPR029063">
    <property type="entry name" value="SAM-dependent_MTases_sf"/>
</dbReference>
<sequence length="255" mass="28337">MTRDQLLDRWHEEEVLPRSGWTFDHLGGRVHDSPTPWNYPGLCRTEIAAARRVLDLGTGGGEFLLGFLDVLPPDTTATEGWPPNIDVAAQALEPHGIDLVVFDAQHDDELPFQDERFDLVINRHEDYIATEVARVLEPGGVYLTKQVGGDDFAEAHQLFGAPVMYPDHLLSACVGELQAAGLVLDMGQEWRGPTTFDDVGALVQYFMMVPWDVPDDFSVSRYADTLMNLHEGGPAQGLPIAFTESRFVMRAHKPV</sequence>
<dbReference type="Pfam" id="PF08241">
    <property type="entry name" value="Methyltransf_11"/>
    <property type="match status" value="1"/>
</dbReference>
<organism evidence="2">
    <name type="scientific">Nakamurella sp. A5-74</name>
    <dbReference type="NCBI Taxonomy" id="3158264"/>
    <lineage>
        <taxon>Bacteria</taxon>
        <taxon>Bacillati</taxon>
        <taxon>Actinomycetota</taxon>
        <taxon>Actinomycetes</taxon>
        <taxon>Nakamurellales</taxon>
        <taxon>Nakamurellaceae</taxon>
        <taxon>Nakamurella</taxon>
    </lineage>
</organism>
<dbReference type="AlphaFoldDB" id="A0AAU8DR72"/>
<protein>
    <submittedName>
        <fullName evidence="2">Class I SAM-dependent methyltransferase</fullName>
    </submittedName>
</protein>
<dbReference type="GO" id="GO:0008757">
    <property type="term" value="F:S-adenosylmethionine-dependent methyltransferase activity"/>
    <property type="evidence" value="ECO:0007669"/>
    <property type="project" value="InterPro"/>
</dbReference>
<dbReference type="InterPro" id="IPR013216">
    <property type="entry name" value="Methyltransf_11"/>
</dbReference>
<dbReference type="CDD" id="cd02440">
    <property type="entry name" value="AdoMet_MTases"/>
    <property type="match status" value="1"/>
</dbReference>
<dbReference type="SUPFAM" id="SSF53335">
    <property type="entry name" value="S-adenosyl-L-methionine-dependent methyltransferases"/>
    <property type="match status" value="1"/>
</dbReference>
<proteinExistence type="predicted"/>
<dbReference type="PANTHER" id="PTHR43460:SF1">
    <property type="entry name" value="METHYLTRANSFERASE TYPE 11 DOMAIN-CONTAINING PROTEIN"/>
    <property type="match status" value="1"/>
</dbReference>
<evidence type="ECO:0000313" key="2">
    <source>
        <dbReference type="EMBL" id="XCG64803.1"/>
    </source>
</evidence>
<evidence type="ECO:0000259" key="1">
    <source>
        <dbReference type="Pfam" id="PF08241"/>
    </source>
</evidence>
<dbReference type="Gene3D" id="3.40.50.150">
    <property type="entry name" value="Vaccinia Virus protein VP39"/>
    <property type="match status" value="1"/>
</dbReference>
<dbReference type="RefSeq" id="WP_353650415.1">
    <property type="nucleotide sequence ID" value="NZ_CP159218.1"/>
</dbReference>
<feature type="domain" description="Methyltransferase type 11" evidence="1">
    <location>
        <begin position="54"/>
        <end position="143"/>
    </location>
</feature>
<gene>
    <name evidence="2" type="ORF">ABLG96_05665</name>
</gene>
<keyword evidence="2" id="KW-0489">Methyltransferase</keyword>
<dbReference type="GO" id="GO:0032259">
    <property type="term" value="P:methylation"/>
    <property type="evidence" value="ECO:0007669"/>
    <property type="project" value="UniProtKB-KW"/>
</dbReference>
<reference evidence="2" key="1">
    <citation type="submission" date="2024-05" db="EMBL/GenBank/DDBJ databases">
        <authorList>
            <person name="Cai S.Y."/>
            <person name="Jin L.M."/>
            <person name="Li H.R."/>
        </authorList>
    </citation>
    <scope>NUCLEOTIDE SEQUENCE</scope>
    <source>
        <strain evidence="2">A5-74</strain>
    </source>
</reference>
<keyword evidence="2" id="KW-0808">Transferase</keyword>